<dbReference type="EC" id="5.1.3.3" evidence="6 12"/>
<evidence type="ECO:0000256" key="15">
    <source>
        <dbReference type="PIRSR" id="PIRSR005096-3"/>
    </source>
</evidence>
<dbReference type="OrthoDB" id="9779408at2"/>
<reference evidence="17 18" key="1">
    <citation type="submission" date="2017-06" db="EMBL/GenBank/DDBJ databases">
        <authorList>
            <person name="Kim H.J."/>
            <person name="Triplett B.A."/>
        </authorList>
    </citation>
    <scope>NUCLEOTIDE SEQUENCE [LARGE SCALE GENOMIC DNA]</scope>
    <source>
        <strain evidence="17 18">DSM 18704</strain>
    </source>
</reference>
<dbReference type="InterPro" id="IPR014718">
    <property type="entry name" value="GH-type_carb-bd"/>
</dbReference>
<evidence type="ECO:0000256" key="14">
    <source>
        <dbReference type="PIRSR" id="PIRSR005096-2"/>
    </source>
</evidence>
<dbReference type="GO" id="GO:0033499">
    <property type="term" value="P:galactose catabolic process via UDP-galactose, Leloir pathway"/>
    <property type="evidence" value="ECO:0007669"/>
    <property type="project" value="TreeGrafter"/>
</dbReference>
<gene>
    <name evidence="17" type="ORF">SAMN05421770_106179</name>
</gene>
<feature type="active site" description="Proton donor" evidence="13">
    <location>
        <position position="196"/>
    </location>
</feature>
<dbReference type="GO" id="GO:0030246">
    <property type="term" value="F:carbohydrate binding"/>
    <property type="evidence" value="ECO:0007669"/>
    <property type="project" value="InterPro"/>
</dbReference>
<dbReference type="SUPFAM" id="SSF74650">
    <property type="entry name" value="Galactose mutarotase-like"/>
    <property type="match status" value="1"/>
</dbReference>
<evidence type="ECO:0000256" key="4">
    <source>
        <dbReference type="ARBA" id="ARBA00006206"/>
    </source>
</evidence>
<organism evidence="17 18">
    <name type="scientific">Granulicella rosea</name>
    <dbReference type="NCBI Taxonomy" id="474952"/>
    <lineage>
        <taxon>Bacteria</taxon>
        <taxon>Pseudomonadati</taxon>
        <taxon>Acidobacteriota</taxon>
        <taxon>Terriglobia</taxon>
        <taxon>Terriglobales</taxon>
        <taxon>Acidobacteriaceae</taxon>
        <taxon>Granulicella</taxon>
    </lineage>
</organism>
<evidence type="ECO:0000256" key="6">
    <source>
        <dbReference type="ARBA" id="ARBA00013185"/>
    </source>
</evidence>
<keyword evidence="11 12" id="KW-0119">Carbohydrate metabolism</keyword>
<evidence type="ECO:0000256" key="10">
    <source>
        <dbReference type="ARBA" id="ARBA00023235"/>
    </source>
</evidence>
<proteinExistence type="inferred from homology"/>
<comment type="subunit">
    <text evidence="5">Monomer.</text>
</comment>
<dbReference type="PANTHER" id="PTHR10091">
    <property type="entry name" value="ALDOSE-1-EPIMERASE"/>
    <property type="match status" value="1"/>
</dbReference>
<keyword evidence="8" id="KW-0963">Cytoplasm</keyword>
<evidence type="ECO:0000256" key="3">
    <source>
        <dbReference type="ARBA" id="ARBA00005028"/>
    </source>
</evidence>
<dbReference type="Gene3D" id="2.70.98.10">
    <property type="match status" value="1"/>
</dbReference>
<keyword evidence="10 12" id="KW-0413">Isomerase</keyword>
<dbReference type="NCBIfam" id="NF008277">
    <property type="entry name" value="PRK11055.1"/>
    <property type="match status" value="1"/>
</dbReference>
<feature type="signal peptide" evidence="16">
    <location>
        <begin position="1"/>
        <end position="18"/>
    </location>
</feature>
<dbReference type="InterPro" id="IPR047215">
    <property type="entry name" value="Galactose_mutarotase-like"/>
</dbReference>
<feature type="active site" description="Proton acceptor" evidence="13">
    <location>
        <position position="332"/>
    </location>
</feature>
<dbReference type="Pfam" id="PF01263">
    <property type="entry name" value="Aldose_epim"/>
    <property type="match status" value="1"/>
</dbReference>
<feature type="binding site" evidence="15">
    <location>
        <begin position="196"/>
        <end position="198"/>
    </location>
    <ligand>
        <name>beta-D-galactose</name>
        <dbReference type="ChEBI" id="CHEBI:27667"/>
    </ligand>
</feature>
<name>A0A239L9E7_9BACT</name>
<evidence type="ECO:0000256" key="5">
    <source>
        <dbReference type="ARBA" id="ARBA00011245"/>
    </source>
</evidence>
<feature type="binding site" evidence="15">
    <location>
        <begin position="97"/>
        <end position="98"/>
    </location>
    <ligand>
        <name>beta-D-galactose</name>
        <dbReference type="ChEBI" id="CHEBI:27667"/>
    </ligand>
</feature>
<dbReference type="PANTHER" id="PTHR10091:SF0">
    <property type="entry name" value="GALACTOSE MUTAROTASE"/>
    <property type="match status" value="1"/>
</dbReference>
<keyword evidence="9" id="KW-0597">Phosphoprotein</keyword>
<evidence type="ECO:0000256" key="16">
    <source>
        <dbReference type="SAM" id="SignalP"/>
    </source>
</evidence>
<feature type="binding site" evidence="14">
    <location>
        <position position="267"/>
    </location>
    <ligand>
        <name>beta-D-galactose</name>
        <dbReference type="ChEBI" id="CHEBI:27667"/>
    </ligand>
</feature>
<dbReference type="GO" id="GO:0005737">
    <property type="term" value="C:cytoplasm"/>
    <property type="evidence" value="ECO:0007669"/>
    <property type="project" value="UniProtKB-SubCell"/>
</dbReference>
<evidence type="ECO:0000256" key="1">
    <source>
        <dbReference type="ARBA" id="ARBA00001614"/>
    </source>
</evidence>
<protein>
    <recommendedName>
        <fullName evidence="7 12">Aldose 1-epimerase</fullName>
        <ecNumber evidence="6 12">5.1.3.3</ecNumber>
    </recommendedName>
</protein>
<keyword evidence="16" id="KW-0732">Signal</keyword>
<evidence type="ECO:0000256" key="9">
    <source>
        <dbReference type="ARBA" id="ARBA00022553"/>
    </source>
</evidence>
<comment type="similarity">
    <text evidence="4 12">Belongs to the aldose epimerase family.</text>
</comment>
<comment type="pathway">
    <text evidence="3 12">Carbohydrate metabolism; hexose metabolism.</text>
</comment>
<evidence type="ECO:0000313" key="18">
    <source>
        <dbReference type="Proteomes" id="UP000198356"/>
    </source>
</evidence>
<evidence type="ECO:0000256" key="2">
    <source>
        <dbReference type="ARBA" id="ARBA00004496"/>
    </source>
</evidence>
<dbReference type="FunFam" id="2.70.98.10:FF:000003">
    <property type="entry name" value="Aldose 1-epimerase"/>
    <property type="match status" value="1"/>
</dbReference>
<evidence type="ECO:0000256" key="8">
    <source>
        <dbReference type="ARBA" id="ARBA00022490"/>
    </source>
</evidence>
<dbReference type="GO" id="GO:0006006">
    <property type="term" value="P:glucose metabolic process"/>
    <property type="evidence" value="ECO:0007669"/>
    <property type="project" value="TreeGrafter"/>
</dbReference>
<dbReference type="PROSITE" id="PS00545">
    <property type="entry name" value="ALDOSE_1_EPIMERASE"/>
    <property type="match status" value="1"/>
</dbReference>
<dbReference type="PIRSF" id="PIRSF005096">
    <property type="entry name" value="GALM"/>
    <property type="match status" value="1"/>
</dbReference>
<evidence type="ECO:0000256" key="13">
    <source>
        <dbReference type="PIRSR" id="PIRSR005096-1"/>
    </source>
</evidence>
<dbReference type="UniPathway" id="UPA00242"/>
<evidence type="ECO:0000256" key="12">
    <source>
        <dbReference type="PIRNR" id="PIRNR005096"/>
    </source>
</evidence>
<dbReference type="AlphaFoldDB" id="A0A239L9E7"/>
<evidence type="ECO:0000313" key="17">
    <source>
        <dbReference type="EMBL" id="SNT26612.1"/>
    </source>
</evidence>
<comment type="catalytic activity">
    <reaction evidence="1 12">
        <text>alpha-D-glucose = beta-D-glucose</text>
        <dbReference type="Rhea" id="RHEA:10264"/>
        <dbReference type="ChEBI" id="CHEBI:15903"/>
        <dbReference type="ChEBI" id="CHEBI:17925"/>
        <dbReference type="EC" id="5.1.3.3"/>
    </reaction>
</comment>
<dbReference type="Proteomes" id="UP000198356">
    <property type="component" value="Unassembled WGS sequence"/>
</dbReference>
<feature type="chain" id="PRO_5012150489" description="Aldose 1-epimerase" evidence="16">
    <location>
        <begin position="19"/>
        <end position="369"/>
    </location>
</feature>
<evidence type="ECO:0000256" key="7">
    <source>
        <dbReference type="ARBA" id="ARBA00014165"/>
    </source>
</evidence>
<accession>A0A239L9E7</accession>
<evidence type="ECO:0000256" key="11">
    <source>
        <dbReference type="ARBA" id="ARBA00023277"/>
    </source>
</evidence>
<keyword evidence="18" id="KW-1185">Reference proteome</keyword>
<dbReference type="InterPro" id="IPR008183">
    <property type="entry name" value="Aldose_1/G6P_1-epimerase"/>
</dbReference>
<dbReference type="InterPro" id="IPR011013">
    <property type="entry name" value="Gal_mutarotase_sf_dom"/>
</dbReference>
<dbReference type="CDD" id="cd09019">
    <property type="entry name" value="galactose_mutarotase_like"/>
    <property type="match status" value="1"/>
</dbReference>
<comment type="subcellular location">
    <subcellularLocation>
        <location evidence="2">Cytoplasm</location>
    </subcellularLocation>
</comment>
<dbReference type="GO" id="GO:0004034">
    <property type="term" value="F:aldose 1-epimerase activity"/>
    <property type="evidence" value="ECO:0007669"/>
    <property type="project" value="UniProtKB-EC"/>
</dbReference>
<sequence length="369" mass="39175">MKLAGVILLLMTTAIAHGSVTKSSFGKSADGTPVDKYTLTAGGAEADIITYGARLQALKTPDRDGKIDDIVLGHDDMSGYLADKSTYVGAIVGRYGNRIAHGAFTLDGKSYQIPKNNGENALHGGPIGFDAKVWQAHEIANGVELTLVSKDGEMGFPGTLTVHVRYTLSAHGKETVLRIDYHATTDKTTIVNVTNHAYFNLAGQASGSILNEIATLPADEYTPVDAGLIPTGIAKVAGTPFDFTKPTAIGARIGDDNHQLKYGGGYDHNWVLRGHNGELKTAAKMVDPVSGRVLTVTTTEPGVQFYTGNAIPAPLNGKGGAVYQKNAGYCLETQHYPDSPNHPDFPTTTLKPGETMHSTTIFTFTTQAK</sequence>
<dbReference type="InterPro" id="IPR015443">
    <property type="entry name" value="Aldose_1-epimerase"/>
</dbReference>
<dbReference type="EMBL" id="FZOU01000006">
    <property type="protein sequence ID" value="SNT26612.1"/>
    <property type="molecule type" value="Genomic_DNA"/>
</dbReference>
<dbReference type="InterPro" id="IPR018052">
    <property type="entry name" value="Ald1_epimerase_CS"/>
</dbReference>